<dbReference type="GO" id="GO:0006865">
    <property type="term" value="P:amino acid transport"/>
    <property type="evidence" value="ECO:0007669"/>
    <property type="project" value="TreeGrafter"/>
</dbReference>
<sequence>MFRTSKTLMPAAVAAMVLLTAACGEHAPDRPNNFPAGSTMSALASAPKIKVGASPNQPGLAELNLQHDWEGFNTDLAVLLVESLGIDRDDIEWVHTTAANRIPFLKQGKIDFFATALAITPEREKTLAIAGPYLETAPSLMVRKDDAMRFETLHDIPEGAKVCVLQGSQGQPRVSEFIPQAEISEFNTLTNCVRALEQGTVDAIDSTAPLLAGFVADKPDSFALAPVTYGTGERWGIGIADDRSDLCEFFNQRLAQAFDDGTIRELWNRHMGDSGLEAPTVPDEMASC</sequence>
<organism evidence="6 7">
    <name type="scientific">Rhodococcus wratislaviensis NBRC 100605</name>
    <dbReference type="NCBI Taxonomy" id="1219028"/>
    <lineage>
        <taxon>Bacteria</taxon>
        <taxon>Bacillati</taxon>
        <taxon>Actinomycetota</taxon>
        <taxon>Actinomycetes</taxon>
        <taxon>Mycobacteriales</taxon>
        <taxon>Nocardiaceae</taxon>
        <taxon>Rhodococcus</taxon>
    </lineage>
</organism>
<evidence type="ECO:0000256" key="2">
    <source>
        <dbReference type="ARBA" id="ARBA00022448"/>
    </source>
</evidence>
<evidence type="ECO:0000313" key="6">
    <source>
        <dbReference type="EMBL" id="GAF50360.1"/>
    </source>
</evidence>
<dbReference type="EMBL" id="BAWF01000094">
    <property type="protein sequence ID" value="GAF50360.1"/>
    <property type="molecule type" value="Genomic_DNA"/>
</dbReference>
<dbReference type="OrthoDB" id="9807888at2"/>
<feature type="chain" id="PRO_5004947865" evidence="4">
    <location>
        <begin position="28"/>
        <end position="288"/>
    </location>
</feature>
<dbReference type="PANTHER" id="PTHR30085:SF6">
    <property type="entry name" value="ABC TRANSPORTER GLUTAMINE-BINDING PROTEIN GLNH"/>
    <property type="match status" value="1"/>
</dbReference>
<comment type="similarity">
    <text evidence="1">Belongs to the bacterial solute-binding protein 3 family.</text>
</comment>
<feature type="signal peptide" evidence="4">
    <location>
        <begin position="1"/>
        <end position="27"/>
    </location>
</feature>
<evidence type="ECO:0000256" key="1">
    <source>
        <dbReference type="ARBA" id="ARBA00010333"/>
    </source>
</evidence>
<protein>
    <submittedName>
        <fullName evidence="6">Glutamate ABC transporter substrate-binding protein</fullName>
    </submittedName>
</protein>
<feature type="domain" description="Solute-binding protein family 3/N-terminal" evidence="5">
    <location>
        <begin position="48"/>
        <end position="274"/>
    </location>
</feature>
<evidence type="ECO:0000313" key="7">
    <source>
        <dbReference type="Proteomes" id="UP000019491"/>
    </source>
</evidence>
<evidence type="ECO:0000256" key="3">
    <source>
        <dbReference type="ARBA" id="ARBA00022729"/>
    </source>
</evidence>
<dbReference type="SMART" id="SM00062">
    <property type="entry name" value="PBPb"/>
    <property type="match status" value="1"/>
</dbReference>
<accession>X0RH08</accession>
<dbReference type="SUPFAM" id="SSF53850">
    <property type="entry name" value="Periplasmic binding protein-like II"/>
    <property type="match status" value="1"/>
</dbReference>
<reference evidence="6 7" key="1">
    <citation type="submission" date="2014-02" db="EMBL/GenBank/DDBJ databases">
        <title>Whole genome shotgun sequence of Rhodococcus wratislaviensis NBRC 100605.</title>
        <authorList>
            <person name="Hosoyama A."/>
            <person name="Tsuchikane K."/>
            <person name="Yoshida I."/>
            <person name="Ohji S."/>
            <person name="Ichikawa N."/>
            <person name="Yamazoe A."/>
            <person name="Fujita N."/>
        </authorList>
    </citation>
    <scope>NUCLEOTIDE SEQUENCE [LARGE SCALE GENOMIC DNA]</scope>
    <source>
        <strain evidence="6 7">NBRC 100605</strain>
    </source>
</reference>
<dbReference type="GO" id="GO:0005576">
    <property type="term" value="C:extracellular region"/>
    <property type="evidence" value="ECO:0007669"/>
    <property type="project" value="TreeGrafter"/>
</dbReference>
<keyword evidence="3 4" id="KW-0732">Signal</keyword>
<dbReference type="AlphaFoldDB" id="X0RH08"/>
<name>X0RH08_RHOWR</name>
<proteinExistence type="inferred from homology"/>
<comment type="caution">
    <text evidence="6">The sequence shown here is derived from an EMBL/GenBank/DDBJ whole genome shotgun (WGS) entry which is preliminary data.</text>
</comment>
<dbReference type="PROSITE" id="PS51257">
    <property type="entry name" value="PROKAR_LIPOPROTEIN"/>
    <property type="match status" value="1"/>
</dbReference>
<dbReference type="GO" id="GO:0030288">
    <property type="term" value="C:outer membrane-bounded periplasmic space"/>
    <property type="evidence" value="ECO:0007669"/>
    <property type="project" value="TreeGrafter"/>
</dbReference>
<dbReference type="Gene3D" id="3.40.190.10">
    <property type="entry name" value="Periplasmic binding protein-like II"/>
    <property type="match status" value="2"/>
</dbReference>
<dbReference type="Pfam" id="PF00497">
    <property type="entry name" value="SBP_bac_3"/>
    <property type="match status" value="1"/>
</dbReference>
<dbReference type="PANTHER" id="PTHR30085">
    <property type="entry name" value="AMINO ACID ABC TRANSPORTER PERMEASE"/>
    <property type="match status" value="1"/>
</dbReference>
<evidence type="ECO:0000259" key="5">
    <source>
        <dbReference type="SMART" id="SM00062"/>
    </source>
</evidence>
<dbReference type="InterPro" id="IPR001638">
    <property type="entry name" value="Solute-binding_3/MltF_N"/>
</dbReference>
<keyword evidence="2" id="KW-0813">Transport</keyword>
<gene>
    <name evidence="6" type="primary">gluB</name>
    <name evidence="6" type="ORF">RW1_094_04020</name>
</gene>
<keyword evidence="7" id="KW-1185">Reference proteome</keyword>
<dbReference type="RefSeq" id="WP_156046791.1">
    <property type="nucleotide sequence ID" value="NZ_BAWF01000094.1"/>
</dbReference>
<evidence type="ECO:0000256" key="4">
    <source>
        <dbReference type="SAM" id="SignalP"/>
    </source>
</evidence>
<dbReference type="InterPro" id="IPR051455">
    <property type="entry name" value="Bact_solute-bind_prot3"/>
</dbReference>
<dbReference type="Proteomes" id="UP000019491">
    <property type="component" value="Unassembled WGS sequence"/>
</dbReference>